<evidence type="ECO:0000313" key="2">
    <source>
        <dbReference type="EMBL" id="PFH51234.1"/>
    </source>
</evidence>
<feature type="region of interest" description="Disordered" evidence="1">
    <location>
        <begin position="451"/>
        <end position="583"/>
    </location>
</feature>
<feature type="compositionally biased region" description="Low complexity" evidence="1">
    <location>
        <begin position="1029"/>
        <end position="1041"/>
    </location>
</feature>
<feature type="region of interest" description="Disordered" evidence="1">
    <location>
        <begin position="281"/>
        <end position="437"/>
    </location>
</feature>
<feature type="region of interest" description="Disordered" evidence="1">
    <location>
        <begin position="107"/>
        <end position="267"/>
    </location>
</feature>
<feature type="compositionally biased region" description="Low complexity" evidence="1">
    <location>
        <begin position="18"/>
        <end position="28"/>
    </location>
</feature>
<feature type="compositionally biased region" description="Low complexity" evidence="1">
    <location>
        <begin position="967"/>
        <end position="977"/>
    </location>
</feature>
<feature type="compositionally biased region" description="Low complexity" evidence="1">
    <location>
        <begin position="329"/>
        <end position="344"/>
    </location>
</feature>
<dbReference type="STRING" id="703135.A0A2A9NPI7"/>
<evidence type="ECO:0000313" key="3">
    <source>
        <dbReference type="Proteomes" id="UP000242287"/>
    </source>
</evidence>
<feature type="compositionally biased region" description="Basic and acidic residues" evidence="1">
    <location>
        <begin position="506"/>
        <end position="516"/>
    </location>
</feature>
<feature type="compositionally biased region" description="Basic and acidic residues" evidence="1">
    <location>
        <begin position="1202"/>
        <end position="1217"/>
    </location>
</feature>
<feature type="compositionally biased region" description="Polar residues" evidence="1">
    <location>
        <begin position="1246"/>
        <end position="1256"/>
    </location>
</feature>
<feature type="compositionally biased region" description="Gly residues" evidence="1">
    <location>
        <begin position="345"/>
        <end position="363"/>
    </location>
</feature>
<feature type="compositionally biased region" description="Basic and acidic residues" evidence="1">
    <location>
        <begin position="710"/>
        <end position="732"/>
    </location>
</feature>
<feature type="region of interest" description="Disordered" evidence="1">
    <location>
        <begin position="959"/>
        <end position="1294"/>
    </location>
</feature>
<feature type="compositionally biased region" description="Low complexity" evidence="1">
    <location>
        <begin position="306"/>
        <end position="320"/>
    </location>
</feature>
<feature type="compositionally biased region" description="Basic and acidic residues" evidence="1">
    <location>
        <begin position="574"/>
        <end position="583"/>
    </location>
</feature>
<feature type="region of interest" description="Disordered" evidence="1">
    <location>
        <begin position="656"/>
        <end position="816"/>
    </location>
</feature>
<protein>
    <submittedName>
        <fullName evidence="2">Uncharacterized protein</fullName>
    </submittedName>
</protein>
<feature type="compositionally biased region" description="Polar residues" evidence="1">
    <location>
        <begin position="779"/>
        <end position="802"/>
    </location>
</feature>
<feature type="region of interest" description="Disordered" evidence="1">
    <location>
        <begin position="1306"/>
        <end position="1424"/>
    </location>
</feature>
<gene>
    <name evidence="2" type="ORF">AMATHDRAFT_47262</name>
</gene>
<feature type="compositionally biased region" description="Low complexity" evidence="1">
    <location>
        <begin position="756"/>
        <end position="770"/>
    </location>
</feature>
<accession>A0A2A9NPI7</accession>
<evidence type="ECO:0000256" key="1">
    <source>
        <dbReference type="SAM" id="MobiDB-lite"/>
    </source>
</evidence>
<dbReference type="Proteomes" id="UP000242287">
    <property type="component" value="Unassembled WGS sequence"/>
</dbReference>
<reference evidence="2 3" key="1">
    <citation type="submission" date="2014-02" db="EMBL/GenBank/DDBJ databases">
        <title>Transposable element dynamics among asymbiotic and ectomycorrhizal Amanita fungi.</title>
        <authorList>
            <consortium name="DOE Joint Genome Institute"/>
            <person name="Hess J."/>
            <person name="Skrede I."/>
            <person name="Wolfe B."/>
            <person name="LaButti K."/>
            <person name="Ohm R.A."/>
            <person name="Grigoriev I.V."/>
            <person name="Pringle A."/>
        </authorList>
    </citation>
    <scope>NUCLEOTIDE SEQUENCE [LARGE SCALE GENOMIC DNA]</scope>
    <source>
        <strain evidence="2 3">SKay4041</strain>
    </source>
</reference>
<feature type="compositionally biased region" description="Low complexity" evidence="1">
    <location>
        <begin position="368"/>
        <end position="379"/>
    </location>
</feature>
<feature type="compositionally biased region" description="Polar residues" evidence="1">
    <location>
        <begin position="491"/>
        <end position="504"/>
    </location>
</feature>
<feature type="compositionally biased region" description="Basic and acidic residues" evidence="1">
    <location>
        <begin position="527"/>
        <end position="539"/>
    </location>
</feature>
<feature type="compositionally biased region" description="Low complexity" evidence="1">
    <location>
        <begin position="1116"/>
        <end position="1137"/>
    </location>
</feature>
<feature type="region of interest" description="Disordered" evidence="1">
    <location>
        <begin position="1"/>
        <end position="28"/>
    </location>
</feature>
<feature type="compositionally biased region" description="Basic and acidic residues" evidence="1">
    <location>
        <begin position="403"/>
        <end position="419"/>
    </location>
</feature>
<feature type="compositionally biased region" description="Polar residues" evidence="1">
    <location>
        <begin position="1073"/>
        <end position="1089"/>
    </location>
</feature>
<feature type="compositionally biased region" description="Polar residues" evidence="1">
    <location>
        <begin position="195"/>
        <end position="211"/>
    </location>
</feature>
<proteinExistence type="predicted"/>
<sequence length="1424" mass="151878">MPTHQPQFNNTPGPGDTSSSRSSSRLSHYYHGSVVSIDRDEDHDAEVDVDDDILDEDSTARLRSGAGIGKLPVAAVSSENVAALKKARSLAERNRLALNKLSSIARLTSPTPSSTSSSRHSRTSTAPTSVASQPPTSSPPSSVSTNRSQRAHARVSLPPSVGSPSQEQTLSGSETERESTSGVAYSGNLHRSLYSLPNPNTSNPALYHTTQSISSSSSSSTPLSQAAPPPRSLYNNNNNNTNHPHISTLRPATPSLDLSPPQSDLRPQHHRILSLASASMSTPCLPSTSTSRNAFQTPPPPQIAKTRSSGSTPASTSSAADVLPRKRMTSNSTSSGSSTGPQRTDGGGSGRVRTGTGSGGIGGRKSQEGSTGSGSSPGSPRRRRGESGGSVLATRGLTSMSTVHDREVREEEGRQHRDPTSSAPSRRRNTIREGAVERDVTEAALLAVAASRASNAPDSIRRRSALPKEFREDLDDDNELLDEDTMDPTAANRNSVASSSTLSARTLRELDQESRSSKPSLSLAAYHEWDRQAERERRQSLRGGSADSALAVRGGGGPGRSLVGEGLKAAGLSPKRDRTARRFDRERAGSVANGNLFGVGDRKVDLGLNEDVRPVSEFGERRERVARMREKEREMDDERVLLDRGVLRPATSLSRIRYSSSRSRSRARTSGTGFSEDEDDDHVGGGDGDEDVTRTAPPATRAYRNSYSTPRDREREIAHHSLTKRGVEKDGGSGRSLTSMSRYYAYATPNHPGGPSSSSSSTAANSTQNTLPLQDRSRTSTPYGSRRYSSQVPYQHTGGTSNDGERSTSRASSCYTPLERTEHARLMLDALTMFEGQMARIPGTDGRGGGAANLGGLAKLAQGIVAAADRLNAMLRAASKAAMDEQIDAEVADDVEAVAANERGMGDGGGLYSARDMVEVWKRVYVENKESVKVSDELVRSLTGFLLGAGRVIKELAGAEGGGSGSGSVVSQGSSMGVNGGSGGSMSHLSAHARSVSLNEEEIGRSRGVSPTLSGGGLSGRRSVDLARRSSPVSATPAVAAAREEAHRRLVGRVTESTPDARTRERYDRSRFESSSPQEEVNMFTTPLPSRSVTSLSTYSSSRRLFLGREQREMEQQQQQQQQEKGPSTSRSMSMSMYTLGMVPSDSQETVHAVRAYEPSPSPAPRTREPLQDSNRTTGLLPLKTPKPLPSLPSESQMHIGNYEDHSGSMRERERRKTSNTSIATVRGAPSYPMALSNPGGGGVTTAITPHTVSNSDPEEERDMEEVEVPSARSESRRSVRSSMVTFSRPSTDSVLALSGVQQQFEERQLQQQLQQQQQLLQQQQKRMAGSASKAKSVAARAAAAAAVLDSPMSGSETERPPKRQTFGPRMGSALRGRMASESHGSVGNGGSGHGSEDRGGLEFGQEGEEDGVGNLAEELSLNS</sequence>
<feature type="compositionally biased region" description="Basic and acidic residues" evidence="1">
    <location>
        <begin position="1059"/>
        <end position="1072"/>
    </location>
</feature>
<feature type="compositionally biased region" description="Polar residues" evidence="1">
    <location>
        <begin position="281"/>
        <end position="296"/>
    </location>
</feature>
<feature type="compositionally biased region" description="Acidic residues" evidence="1">
    <location>
        <begin position="472"/>
        <end position="486"/>
    </location>
</feature>
<dbReference type="OrthoDB" id="3358078at2759"/>
<name>A0A2A9NPI7_9AGAR</name>
<keyword evidence="3" id="KW-1185">Reference proteome</keyword>
<feature type="compositionally biased region" description="Acidic residues" evidence="1">
    <location>
        <begin position="1257"/>
        <end position="1268"/>
    </location>
</feature>
<feature type="compositionally biased region" description="Low complexity" evidence="1">
    <location>
        <begin position="1310"/>
        <end position="1348"/>
    </location>
</feature>
<organism evidence="2 3">
    <name type="scientific">Amanita thiersii Skay4041</name>
    <dbReference type="NCBI Taxonomy" id="703135"/>
    <lineage>
        <taxon>Eukaryota</taxon>
        <taxon>Fungi</taxon>
        <taxon>Dikarya</taxon>
        <taxon>Basidiomycota</taxon>
        <taxon>Agaricomycotina</taxon>
        <taxon>Agaricomycetes</taxon>
        <taxon>Agaricomycetidae</taxon>
        <taxon>Agaricales</taxon>
        <taxon>Pluteineae</taxon>
        <taxon>Amanitaceae</taxon>
        <taxon>Amanita</taxon>
    </lineage>
</organism>
<feature type="compositionally biased region" description="Polar residues" evidence="1">
    <location>
        <begin position="1"/>
        <end position="12"/>
    </location>
</feature>
<feature type="compositionally biased region" description="Low complexity" evidence="1">
    <location>
        <begin position="108"/>
        <end position="145"/>
    </location>
</feature>
<dbReference type="EMBL" id="KZ301990">
    <property type="protein sequence ID" value="PFH51234.1"/>
    <property type="molecule type" value="Genomic_DNA"/>
</dbReference>
<feature type="compositionally biased region" description="Low complexity" evidence="1">
    <location>
        <begin position="1090"/>
        <end position="1105"/>
    </location>
</feature>